<dbReference type="InterPro" id="IPR011993">
    <property type="entry name" value="PH-like_dom_sf"/>
</dbReference>
<feature type="domain" description="Protein kinase" evidence="12">
    <location>
        <begin position="159"/>
        <end position="421"/>
    </location>
</feature>
<dbReference type="PROSITE" id="PS50003">
    <property type="entry name" value="PH_DOMAIN"/>
    <property type="match status" value="1"/>
</dbReference>
<keyword evidence="5" id="KW-0808">Transferase</keyword>
<protein>
    <recommendedName>
        <fullName evidence="2">non-specific serine/threonine protein kinase</fullName>
        <ecNumber evidence="2">2.7.11.1</ecNumber>
    </recommendedName>
</protein>
<dbReference type="Gene3D" id="1.10.510.10">
    <property type="entry name" value="Transferase(Phosphotransferase) domain 1"/>
    <property type="match status" value="1"/>
</dbReference>
<sequence>MNFSSSPSARPILNMAFPDRKEDSRKSSERIQQIETGAGIAYNGKVIYKMGLLGKESKSLLKRRWQTRWVALTDGFLFYWKDEAEFRMGKMHKGAVDLRDCSLATAEQHTNRPFTFGIFHTKRRDYFFDVGSEQEMVDWVQSIENVLGVGHNSVSLQDFELLTMVGKGSYGRVIQVRKIDSGKIYALKVLNKDDLVNTNQVQSTKTERRVLEVINHPFIVKLHFAFQSNDKLCLVMDFINGGELFTYINREKRFSEERARFYAAEIILALEYLHEMDIIYRDLKPENILLDCNGHIRLTDFGLSKDAMNGKTYTMVGSPYYMAPEIILKLGHGQAVDWWSLGILIYEMLFGLPPFYNRNTRMAYEKLLTKELEFPHKVSDEACDLLRGLLHKEPSKRLGSIVSEQEKSHDGVSQIKTHRWFLCVDFDKVLNMEVEAPFRPRVKNMMDVSNFAVHFTSQSFDVSQDGSERRRGSSQDKHSEFHGFHYVAPVAKAITRQGQGGAGADLEEQGTSSPIVDESRQEGTDQTGELAIQATEFLQHCNWDMERVVQTLCAAMLNREEMDHCFEPSPAQAASHTPAHAHAHQTTLAKLDEFRQALDKRLNFVTGTGSNRSDFGSRSERSSVEDEFAHF</sequence>
<dbReference type="PROSITE" id="PS00108">
    <property type="entry name" value="PROTEIN_KINASE_ST"/>
    <property type="match status" value="1"/>
</dbReference>
<dbReference type="GO" id="GO:0004674">
    <property type="term" value="F:protein serine/threonine kinase activity"/>
    <property type="evidence" value="ECO:0007669"/>
    <property type="project" value="UniProtKB-KW"/>
</dbReference>
<feature type="binding site" evidence="9">
    <location>
        <position position="188"/>
    </location>
    <ligand>
        <name>ATP</name>
        <dbReference type="ChEBI" id="CHEBI:30616"/>
    </ligand>
</feature>
<dbReference type="SMART" id="SM00133">
    <property type="entry name" value="S_TK_X"/>
    <property type="match status" value="1"/>
</dbReference>
<dbReference type="SUPFAM" id="SSF50729">
    <property type="entry name" value="PH domain-like"/>
    <property type="match status" value="1"/>
</dbReference>
<dbReference type="PANTHER" id="PTHR24351">
    <property type="entry name" value="RIBOSOMAL PROTEIN S6 KINASE"/>
    <property type="match status" value="1"/>
</dbReference>
<keyword evidence="8 9" id="KW-0067">ATP-binding</keyword>
<evidence type="ECO:0000256" key="2">
    <source>
        <dbReference type="ARBA" id="ARBA00012513"/>
    </source>
</evidence>
<evidence type="ECO:0000256" key="7">
    <source>
        <dbReference type="ARBA" id="ARBA00022777"/>
    </source>
</evidence>
<dbReference type="SUPFAM" id="SSF56112">
    <property type="entry name" value="Protein kinase-like (PK-like)"/>
    <property type="match status" value="1"/>
</dbReference>
<dbReference type="Gene3D" id="2.30.29.30">
    <property type="entry name" value="Pleckstrin-homology domain (PH domain)/Phosphotyrosine-binding domain (PTB)"/>
    <property type="match status" value="1"/>
</dbReference>
<organism evidence="14">
    <name type="scientific">Hanusia phi</name>
    <dbReference type="NCBI Taxonomy" id="3032"/>
    <lineage>
        <taxon>Eukaryota</taxon>
        <taxon>Cryptophyceae</taxon>
        <taxon>Pyrenomonadales</taxon>
        <taxon>Geminigeraceae</taxon>
        <taxon>Hanusia</taxon>
    </lineage>
</organism>
<dbReference type="Gene3D" id="3.30.200.20">
    <property type="entry name" value="Phosphorylase Kinase, domain 1"/>
    <property type="match status" value="1"/>
</dbReference>
<evidence type="ECO:0000256" key="6">
    <source>
        <dbReference type="ARBA" id="ARBA00022741"/>
    </source>
</evidence>
<dbReference type="Pfam" id="PF00433">
    <property type="entry name" value="Pkinase_C"/>
    <property type="match status" value="1"/>
</dbReference>
<dbReference type="FunFam" id="3.30.200.20:FF:000537">
    <property type="entry name" value="Non-specific serine/threonine protein kinase"/>
    <property type="match status" value="1"/>
</dbReference>
<reference evidence="14" key="1">
    <citation type="submission" date="2021-01" db="EMBL/GenBank/DDBJ databases">
        <authorList>
            <person name="Corre E."/>
            <person name="Pelletier E."/>
            <person name="Niang G."/>
            <person name="Scheremetjew M."/>
            <person name="Finn R."/>
            <person name="Kale V."/>
            <person name="Holt S."/>
            <person name="Cochrane G."/>
            <person name="Meng A."/>
            <person name="Brown T."/>
            <person name="Cohen L."/>
        </authorList>
    </citation>
    <scope>NUCLEOTIDE SEQUENCE</scope>
    <source>
        <strain evidence="14">CCMP325</strain>
    </source>
</reference>
<evidence type="ECO:0000256" key="1">
    <source>
        <dbReference type="ARBA" id="ARBA00006935"/>
    </source>
</evidence>
<feature type="compositionally biased region" description="Basic and acidic residues" evidence="10">
    <location>
        <begin position="18"/>
        <end position="27"/>
    </location>
</feature>
<feature type="region of interest" description="Disordered" evidence="10">
    <location>
        <begin position="497"/>
        <end position="526"/>
    </location>
</feature>
<dbReference type="PROSITE" id="PS00107">
    <property type="entry name" value="PROTEIN_KINASE_ATP"/>
    <property type="match status" value="1"/>
</dbReference>
<keyword evidence="6 9" id="KW-0547">Nucleotide-binding</keyword>
<dbReference type="InterPro" id="IPR001849">
    <property type="entry name" value="PH_domain"/>
</dbReference>
<dbReference type="InterPro" id="IPR000961">
    <property type="entry name" value="AGC-kinase_C"/>
</dbReference>
<dbReference type="PROSITE" id="PS51285">
    <property type="entry name" value="AGC_KINASE_CTER"/>
    <property type="match status" value="1"/>
</dbReference>
<dbReference type="InterPro" id="IPR045270">
    <property type="entry name" value="STKc_AGC"/>
</dbReference>
<evidence type="ECO:0000256" key="3">
    <source>
        <dbReference type="ARBA" id="ARBA00022527"/>
    </source>
</evidence>
<dbReference type="SMART" id="SM00233">
    <property type="entry name" value="PH"/>
    <property type="match status" value="1"/>
</dbReference>
<feature type="domain" description="PH" evidence="11">
    <location>
        <begin position="46"/>
        <end position="148"/>
    </location>
</feature>
<feature type="domain" description="AGC-kinase C-terminal" evidence="13">
    <location>
        <begin position="422"/>
        <end position="496"/>
    </location>
</feature>
<evidence type="ECO:0000313" key="14">
    <source>
        <dbReference type="EMBL" id="CAD8484931.1"/>
    </source>
</evidence>
<dbReference type="Pfam" id="PF00069">
    <property type="entry name" value="Pkinase"/>
    <property type="match status" value="1"/>
</dbReference>
<dbReference type="EC" id="2.7.11.1" evidence="2"/>
<dbReference type="InterPro" id="IPR011009">
    <property type="entry name" value="Kinase-like_dom_sf"/>
</dbReference>
<dbReference type="PROSITE" id="PS50011">
    <property type="entry name" value="PROTEIN_KINASE_DOM"/>
    <property type="match status" value="1"/>
</dbReference>
<comment type="similarity">
    <text evidence="1">Belongs to the protein kinase superfamily. AGC Ser/Thr protein kinase family. RAC subfamily.</text>
</comment>
<accession>A0A7S0EIW1</accession>
<dbReference type="SMART" id="SM00220">
    <property type="entry name" value="S_TKc"/>
    <property type="match status" value="1"/>
</dbReference>
<keyword evidence="4" id="KW-0597">Phosphoprotein</keyword>
<keyword evidence="3" id="KW-0723">Serine/threonine-protein kinase</keyword>
<keyword evidence="7" id="KW-0418">Kinase</keyword>
<dbReference type="Pfam" id="PF00169">
    <property type="entry name" value="PH"/>
    <property type="match status" value="1"/>
</dbReference>
<evidence type="ECO:0000256" key="5">
    <source>
        <dbReference type="ARBA" id="ARBA00022679"/>
    </source>
</evidence>
<evidence type="ECO:0000256" key="8">
    <source>
        <dbReference type="ARBA" id="ARBA00022840"/>
    </source>
</evidence>
<dbReference type="InterPro" id="IPR000719">
    <property type="entry name" value="Prot_kinase_dom"/>
</dbReference>
<dbReference type="GO" id="GO:0005524">
    <property type="term" value="F:ATP binding"/>
    <property type="evidence" value="ECO:0007669"/>
    <property type="project" value="UniProtKB-UniRule"/>
</dbReference>
<name>A0A7S0EIW1_9CRYP</name>
<dbReference type="CDD" id="cd05123">
    <property type="entry name" value="STKc_AGC"/>
    <property type="match status" value="1"/>
</dbReference>
<evidence type="ECO:0000256" key="9">
    <source>
        <dbReference type="PROSITE-ProRule" id="PRU10141"/>
    </source>
</evidence>
<proteinExistence type="inferred from homology"/>
<dbReference type="AlphaFoldDB" id="A0A7S0EIW1"/>
<gene>
    <name evidence="14" type="ORF">HPHI1048_LOCUS10924</name>
</gene>
<dbReference type="EMBL" id="HBEO01016026">
    <property type="protein sequence ID" value="CAD8484931.1"/>
    <property type="molecule type" value="Transcribed_RNA"/>
</dbReference>
<dbReference type="InterPro" id="IPR008271">
    <property type="entry name" value="Ser/Thr_kinase_AS"/>
</dbReference>
<feature type="region of interest" description="Disordered" evidence="10">
    <location>
        <begin position="1"/>
        <end position="27"/>
    </location>
</feature>
<dbReference type="InterPro" id="IPR017441">
    <property type="entry name" value="Protein_kinase_ATP_BS"/>
</dbReference>
<evidence type="ECO:0000259" key="12">
    <source>
        <dbReference type="PROSITE" id="PS50011"/>
    </source>
</evidence>
<evidence type="ECO:0000256" key="10">
    <source>
        <dbReference type="SAM" id="MobiDB-lite"/>
    </source>
</evidence>
<dbReference type="InterPro" id="IPR017892">
    <property type="entry name" value="Pkinase_C"/>
</dbReference>
<evidence type="ECO:0000259" key="11">
    <source>
        <dbReference type="PROSITE" id="PS50003"/>
    </source>
</evidence>
<feature type="compositionally biased region" description="Basic and acidic residues" evidence="10">
    <location>
        <begin position="615"/>
        <end position="631"/>
    </location>
</feature>
<evidence type="ECO:0000259" key="13">
    <source>
        <dbReference type="PROSITE" id="PS51285"/>
    </source>
</evidence>
<feature type="region of interest" description="Disordered" evidence="10">
    <location>
        <begin position="609"/>
        <end position="631"/>
    </location>
</feature>
<dbReference type="FunFam" id="1.10.510.10:FF:000008">
    <property type="entry name" value="Non-specific serine/threonine protein kinase"/>
    <property type="match status" value="1"/>
</dbReference>
<evidence type="ECO:0000256" key="4">
    <source>
        <dbReference type="ARBA" id="ARBA00022553"/>
    </source>
</evidence>